<dbReference type="GeneID" id="105307574"/>
<dbReference type="SMART" id="SM00165">
    <property type="entry name" value="UBA"/>
    <property type="match status" value="1"/>
</dbReference>
<dbReference type="InterPro" id="IPR029071">
    <property type="entry name" value="Ubiquitin-like_domsf"/>
</dbReference>
<feature type="region of interest" description="Disordered" evidence="2">
    <location>
        <begin position="419"/>
        <end position="440"/>
    </location>
</feature>
<dbReference type="InterPro" id="IPR015496">
    <property type="entry name" value="Ubiquilin"/>
</dbReference>
<dbReference type="CDD" id="cd14399">
    <property type="entry name" value="UBA_PLICs"/>
    <property type="match status" value="1"/>
</dbReference>
<dbReference type="SUPFAM" id="SSF46934">
    <property type="entry name" value="UBA-like"/>
    <property type="match status" value="1"/>
</dbReference>
<dbReference type="Gene3D" id="3.10.20.90">
    <property type="entry name" value="Phosphatidylinositol 3-kinase Catalytic Subunit, Chain A, domain 1"/>
    <property type="match status" value="1"/>
</dbReference>
<feature type="region of interest" description="Disordered" evidence="2">
    <location>
        <begin position="175"/>
        <end position="195"/>
    </location>
</feature>
<organism evidence="5 6">
    <name type="scientific">Pteropus vampyrus</name>
    <name type="common">Large flying fox</name>
    <dbReference type="NCBI Taxonomy" id="132908"/>
    <lineage>
        <taxon>Eukaryota</taxon>
        <taxon>Metazoa</taxon>
        <taxon>Chordata</taxon>
        <taxon>Craniata</taxon>
        <taxon>Vertebrata</taxon>
        <taxon>Euteleostomi</taxon>
        <taxon>Mammalia</taxon>
        <taxon>Eutheria</taxon>
        <taxon>Laurasiatheria</taxon>
        <taxon>Chiroptera</taxon>
        <taxon>Yinpterochiroptera</taxon>
        <taxon>Pteropodoidea</taxon>
        <taxon>Pteropodidae</taxon>
        <taxon>Pteropodinae</taxon>
        <taxon>Pteropus</taxon>
    </lineage>
</organism>
<gene>
    <name evidence="6" type="primary">LOC105307574</name>
</gene>
<evidence type="ECO:0000259" key="3">
    <source>
        <dbReference type="PROSITE" id="PS50030"/>
    </source>
</evidence>
<dbReference type="FunFam" id="3.10.20.90:FF:000095">
    <property type="entry name" value="Ubiquilin 4"/>
    <property type="match status" value="1"/>
</dbReference>
<dbReference type="GO" id="GO:0006511">
    <property type="term" value="P:ubiquitin-dependent protein catabolic process"/>
    <property type="evidence" value="ECO:0007669"/>
    <property type="project" value="TreeGrafter"/>
</dbReference>
<dbReference type="Gene3D" id="1.10.8.10">
    <property type="entry name" value="DNA helicase RuvA subunit, C-terminal domain"/>
    <property type="match status" value="1"/>
</dbReference>
<evidence type="ECO:0000313" key="6">
    <source>
        <dbReference type="RefSeq" id="XP_011381426.1"/>
    </source>
</evidence>
<dbReference type="OrthoDB" id="9450922at2759"/>
<protein>
    <recommendedName>
        <fullName evidence="1">Ubiquilin-like protein</fullName>
    </recommendedName>
</protein>
<dbReference type="Pfam" id="PF00240">
    <property type="entry name" value="ubiquitin"/>
    <property type="match status" value="1"/>
</dbReference>
<feature type="compositionally biased region" description="Basic and acidic residues" evidence="2">
    <location>
        <begin position="1"/>
        <end position="10"/>
    </location>
</feature>
<dbReference type="InterPro" id="IPR009060">
    <property type="entry name" value="UBA-like_sf"/>
</dbReference>
<accession>A0A6P3RH88</accession>
<keyword evidence="5" id="KW-1185">Reference proteome</keyword>
<dbReference type="FunFam" id="1.10.8.10:FF:000077">
    <property type="entry name" value="Ubiquilin like"/>
    <property type="match status" value="1"/>
</dbReference>
<dbReference type="Pfam" id="PF00627">
    <property type="entry name" value="UBA"/>
    <property type="match status" value="1"/>
</dbReference>
<evidence type="ECO:0000256" key="2">
    <source>
        <dbReference type="SAM" id="MobiDB-lite"/>
    </source>
</evidence>
<dbReference type="Proteomes" id="UP000515202">
    <property type="component" value="Unplaced"/>
</dbReference>
<evidence type="ECO:0000313" key="5">
    <source>
        <dbReference type="Proteomes" id="UP000515202"/>
    </source>
</evidence>
<feature type="domain" description="UBA" evidence="3">
    <location>
        <begin position="475"/>
        <end position="516"/>
    </location>
</feature>
<dbReference type="PANTHER" id="PTHR10677">
    <property type="entry name" value="UBIQUILIN"/>
    <property type="match status" value="1"/>
</dbReference>
<dbReference type="CDD" id="cd01808">
    <property type="entry name" value="Ubl_PLICs"/>
    <property type="match status" value="1"/>
</dbReference>
<dbReference type="InterPro" id="IPR000626">
    <property type="entry name" value="Ubiquitin-like_dom"/>
</dbReference>
<dbReference type="PANTHER" id="PTHR10677:SF10">
    <property type="entry name" value="UBIQUILIN 5"/>
    <property type="match status" value="1"/>
</dbReference>
<dbReference type="AlphaFoldDB" id="A0A6P3RH88"/>
<dbReference type="RefSeq" id="XP_011381426.1">
    <property type="nucleotide sequence ID" value="XM_011383124.1"/>
</dbReference>
<feature type="region of interest" description="Disordered" evidence="2">
    <location>
        <begin position="1"/>
        <end position="24"/>
    </location>
</feature>
<evidence type="ECO:0000259" key="4">
    <source>
        <dbReference type="PROSITE" id="PS50053"/>
    </source>
</evidence>
<dbReference type="InterPro" id="IPR015940">
    <property type="entry name" value="UBA"/>
</dbReference>
<dbReference type="GO" id="GO:0005829">
    <property type="term" value="C:cytosol"/>
    <property type="evidence" value="ECO:0007669"/>
    <property type="project" value="TreeGrafter"/>
</dbReference>
<dbReference type="SUPFAM" id="SSF54236">
    <property type="entry name" value="Ubiquitin-like"/>
    <property type="match status" value="1"/>
</dbReference>
<feature type="region of interest" description="Disordered" evidence="2">
    <location>
        <begin position="101"/>
        <end position="127"/>
    </location>
</feature>
<dbReference type="KEGG" id="pvp:105307574"/>
<sequence length="519" mass="55537">MAQAREEAGDSRMVSGREPSSHTIRVSVKTPQDCQEFMLAENSSVRHFKKQISKRLHCDTDRLVLIFTGKILRDQDILSQRGILDGTTVHLVVRTRVKGTLPSPGTLPDPTGHCTHRSEPSSSESAGMLARLGQLVRSSPDLADFFGQLAQLLMAAPEPVVQFLEDPLVQGLASEKPANTSHVPESSRPVQKPEPVPKALENLQSPARQQELLQADQRGLEALKAVPGGDNGMRPVGSDIQQLMLFTLAPLVASKGHNPGSELCREEVNAHSSTDTTTAVPTASTPARPLMQEVSAGVAAQSRGMFSNQVNSGCRTGMPDSYSGQDLSPEDGQQPIGKATLTSQLRPSPSALRRALHVLQQNPALLHQLATGSPLRHHIPLLPILTNPRALQALIQIEKGLQILSREVPGLGPCLWGPGRPHGATGAPETRGGGQGHRADPVQPTLAVLQLLHALANACSQSTQSPLFSSPHTEGRYQQELEHLKAMGFANHDANLQALMATGGDIHAATERLLGEPEA</sequence>
<dbReference type="SMART" id="SM00213">
    <property type="entry name" value="UBQ"/>
    <property type="match status" value="1"/>
</dbReference>
<feature type="domain" description="Ubiquitin-like" evidence="4">
    <location>
        <begin position="24"/>
        <end position="96"/>
    </location>
</feature>
<dbReference type="Pfam" id="PF23195">
    <property type="entry name" value="UBQLN1"/>
    <property type="match status" value="1"/>
</dbReference>
<evidence type="ECO:0000256" key="1">
    <source>
        <dbReference type="ARBA" id="ARBA00074668"/>
    </source>
</evidence>
<proteinExistence type="predicted"/>
<reference evidence="6" key="1">
    <citation type="submission" date="2025-08" db="UniProtKB">
        <authorList>
            <consortium name="RefSeq"/>
        </authorList>
    </citation>
    <scope>IDENTIFICATION</scope>
    <source>
        <tissue evidence="6">Kidney</tissue>
    </source>
</reference>
<dbReference type="PROSITE" id="PS50053">
    <property type="entry name" value="UBIQUITIN_2"/>
    <property type="match status" value="1"/>
</dbReference>
<dbReference type="PROSITE" id="PS50030">
    <property type="entry name" value="UBA"/>
    <property type="match status" value="1"/>
</dbReference>
<dbReference type="GO" id="GO:0031593">
    <property type="term" value="F:polyubiquitin modification-dependent protein binding"/>
    <property type="evidence" value="ECO:0007669"/>
    <property type="project" value="TreeGrafter"/>
</dbReference>
<name>A0A6P3RH88_PTEVA</name>